<keyword evidence="3" id="KW-1185">Reference proteome</keyword>
<evidence type="ECO:0000313" key="2">
    <source>
        <dbReference type="EMBL" id="SFU78220.1"/>
    </source>
</evidence>
<dbReference type="EMBL" id="FPBP01000008">
    <property type="protein sequence ID" value="SFU78220.1"/>
    <property type="molecule type" value="Genomic_DNA"/>
</dbReference>
<sequence>MINIIKSEIIPVLHYGLGLLAGCIFVALAIYLGYLLAQPPGIKTSDYIQILVLVVITMTLCVSLYVQKHKEKHDESQIYLEKSIDLIKKAYDVLNGQGDGLTSERVAWVTAARLIKRADELSAEIGLRSHRNIFQSEHDYQRHRFGHLLKVNDRPLPTEFFLGKGHVPGSIGKSAENTISGKGSSWIPLTVVSEIYRFRAFPEHYEDPLENTARLSNRELERLWLFDDKGVHDYFIFRKHFSCVNTSVYEIERKEGGEKVAADEIDQKMASLSGTNFHCDE</sequence>
<evidence type="ECO:0000256" key="1">
    <source>
        <dbReference type="SAM" id="Phobius"/>
    </source>
</evidence>
<accession>A0A1I7IZ62</accession>
<keyword evidence="1" id="KW-0812">Transmembrane</keyword>
<keyword evidence="1" id="KW-1133">Transmembrane helix</keyword>
<dbReference type="OrthoDB" id="6401358at2"/>
<dbReference type="AlphaFoldDB" id="A0A1I7IZ62"/>
<dbReference type="RefSeq" id="WP_139233009.1">
    <property type="nucleotide sequence ID" value="NZ_FPBP01000008.1"/>
</dbReference>
<evidence type="ECO:0000313" key="3">
    <source>
        <dbReference type="Proteomes" id="UP000198693"/>
    </source>
</evidence>
<dbReference type="PROSITE" id="PS51257">
    <property type="entry name" value="PROKAR_LIPOPROTEIN"/>
    <property type="match status" value="1"/>
</dbReference>
<gene>
    <name evidence="2" type="ORF">SAMN04487955_108171</name>
</gene>
<organism evidence="2 3">
    <name type="scientific">Halomonas korlensis</name>
    <dbReference type="NCBI Taxonomy" id="463301"/>
    <lineage>
        <taxon>Bacteria</taxon>
        <taxon>Pseudomonadati</taxon>
        <taxon>Pseudomonadota</taxon>
        <taxon>Gammaproteobacteria</taxon>
        <taxon>Oceanospirillales</taxon>
        <taxon>Halomonadaceae</taxon>
        <taxon>Halomonas</taxon>
    </lineage>
</organism>
<name>A0A1I7IZ62_9GAMM</name>
<proteinExistence type="predicted"/>
<dbReference type="Proteomes" id="UP000198693">
    <property type="component" value="Unassembled WGS sequence"/>
</dbReference>
<keyword evidence="1" id="KW-0472">Membrane</keyword>
<reference evidence="3" key="1">
    <citation type="submission" date="2016-10" db="EMBL/GenBank/DDBJ databases">
        <authorList>
            <person name="Varghese N."/>
            <person name="Submissions S."/>
        </authorList>
    </citation>
    <scope>NUCLEOTIDE SEQUENCE [LARGE SCALE GENOMIC DNA]</scope>
    <source>
        <strain evidence="3">CGMCC 1.6981</strain>
    </source>
</reference>
<feature type="transmembrane region" description="Helical" evidence="1">
    <location>
        <begin position="12"/>
        <end position="35"/>
    </location>
</feature>
<protein>
    <submittedName>
        <fullName evidence="2">Uncharacterized protein</fullName>
    </submittedName>
</protein>
<feature type="transmembrane region" description="Helical" evidence="1">
    <location>
        <begin position="47"/>
        <end position="66"/>
    </location>
</feature>